<sequence length="310" mass="36210">MVMIKMLIPTPKFDDCISLRNTDFYQQFNVSLCPSPPLSLLKIRKVLEMCCKQVVMEFIEEYITQKYLNMFREEKRPPCFELLLQNDNANEAKPIERYNKPIGLIPKHKALKVFKFSRKQKLHEAISVEKAKQMLDLNKCIETGKTKRISTGHLMVNPVYISVNVLLYHRYLKFHERKKKDFLLSSFKKKSALFITMTLDPPSLKTAWLSAAESDKVKFLLLSKSFNKFVQKAIIGSISWPHTPHHCLLNKAVNYMQKVLKHDHDSAKRINMSSVNKILNALGVKSSDDTFSIEQSFGIFWRNIDMKWKY</sequence>
<gene>
    <name evidence="1" type="ORF">MJG53_007843</name>
</gene>
<organism evidence="1 2">
    <name type="scientific">Ovis ammon polii x Ovis aries</name>
    <dbReference type="NCBI Taxonomy" id="2918886"/>
    <lineage>
        <taxon>Eukaryota</taxon>
        <taxon>Metazoa</taxon>
        <taxon>Chordata</taxon>
        <taxon>Craniata</taxon>
        <taxon>Vertebrata</taxon>
        <taxon>Euteleostomi</taxon>
        <taxon>Mammalia</taxon>
        <taxon>Eutheria</taxon>
        <taxon>Laurasiatheria</taxon>
        <taxon>Artiodactyla</taxon>
        <taxon>Ruminantia</taxon>
        <taxon>Pecora</taxon>
        <taxon>Bovidae</taxon>
        <taxon>Caprinae</taxon>
        <taxon>Ovis</taxon>
    </lineage>
</organism>
<keyword evidence="2" id="KW-1185">Reference proteome</keyword>
<proteinExistence type="predicted"/>
<dbReference type="EMBL" id="CM043031">
    <property type="protein sequence ID" value="KAI4584564.1"/>
    <property type="molecule type" value="Genomic_DNA"/>
</dbReference>
<accession>A0ACB9V473</accession>
<reference evidence="1" key="1">
    <citation type="submission" date="2022-03" db="EMBL/GenBank/DDBJ databases">
        <title>Genomic analyses of argali, domestic sheep and their hybrids provide insights into chromosomal evolution, heterosis and genetic basis of agronomic traits.</title>
        <authorList>
            <person name="Li M."/>
        </authorList>
    </citation>
    <scope>NUCLEOTIDE SEQUENCE</scope>
    <source>
        <strain evidence="1">F1 hybrid</strain>
    </source>
</reference>
<evidence type="ECO:0000313" key="1">
    <source>
        <dbReference type="EMBL" id="KAI4584564.1"/>
    </source>
</evidence>
<comment type="caution">
    <text evidence="1">The sequence shown here is derived from an EMBL/GenBank/DDBJ whole genome shotgun (WGS) entry which is preliminary data.</text>
</comment>
<evidence type="ECO:0000313" key="2">
    <source>
        <dbReference type="Proteomes" id="UP001057279"/>
    </source>
</evidence>
<protein>
    <submittedName>
        <fullName evidence="1">Uncharacterized protein</fullName>
    </submittedName>
</protein>
<name>A0ACB9V473_9CETA</name>
<dbReference type="Proteomes" id="UP001057279">
    <property type="component" value="Linkage Group LG06"/>
</dbReference>